<dbReference type="InterPro" id="IPR050266">
    <property type="entry name" value="AB_hydrolase_sf"/>
</dbReference>
<name>B0STM2_LEPBP</name>
<organism evidence="4 5">
    <name type="scientific">Leptospira biflexa serovar Patoc (strain Patoc 1 / ATCC 23582 / Paris)</name>
    <dbReference type="NCBI Taxonomy" id="456481"/>
    <lineage>
        <taxon>Bacteria</taxon>
        <taxon>Pseudomonadati</taxon>
        <taxon>Spirochaetota</taxon>
        <taxon>Spirochaetia</taxon>
        <taxon>Leptospirales</taxon>
        <taxon>Leptospiraceae</taxon>
        <taxon>Leptospira</taxon>
    </lineage>
</organism>
<dbReference type="InterPro" id="IPR029058">
    <property type="entry name" value="AB_hydrolase_fold"/>
</dbReference>
<protein>
    <submittedName>
        <fullName evidence="4">Putative hydrolase</fullName>
        <ecNumber evidence="4">3.1.1.10</ecNumber>
    </submittedName>
</protein>
<dbReference type="STRING" id="456481.LEPBI_II0018"/>
<dbReference type="OrthoDB" id="9805423at2"/>
<evidence type="ECO:0000256" key="2">
    <source>
        <dbReference type="ARBA" id="ARBA00022801"/>
    </source>
</evidence>
<dbReference type="HOGENOM" id="CLU_020336_8_2_12"/>
<evidence type="ECO:0000259" key="3">
    <source>
        <dbReference type="Pfam" id="PF00561"/>
    </source>
</evidence>
<keyword evidence="5" id="KW-1185">Reference proteome</keyword>
<dbReference type="Gene3D" id="3.40.50.1820">
    <property type="entry name" value="alpha/beta hydrolase"/>
    <property type="match status" value="1"/>
</dbReference>
<dbReference type="BioCyc" id="LBIF456481:LEPBI_RS17165-MONOMER"/>
<evidence type="ECO:0000256" key="1">
    <source>
        <dbReference type="ARBA" id="ARBA00008645"/>
    </source>
</evidence>
<sequence length="287" mass="32297">MIMLPISIRTKFHSIEGLEWGNPQGTPILCFHGWLDNANSFAPLANFFPEYRFISIDFPGHGKSSHKPENSVYYFTEYALEIVSITQALGLENFILMAHSMGAAISTLVAGTNLLKLKQLILIEALGPLTNVSQSAPDIMTEAIKQILHPRGKKETYFPDMESAVTIRLKAGDMNEESASILMDRGIEKTPRGLKPRRDIRLHFNSFFRYTEEQVISFCERIDCPTLLLLGDKSNFPIANAFPGRKSAVKNLTEVILSGGHHLHMDHPEKVAHVIRQFLNDHNIKET</sequence>
<dbReference type="GO" id="GO:0050357">
    <property type="term" value="F:tropinesterase activity"/>
    <property type="evidence" value="ECO:0007669"/>
    <property type="project" value="UniProtKB-EC"/>
</dbReference>
<dbReference type="Pfam" id="PF00561">
    <property type="entry name" value="Abhydrolase_1"/>
    <property type="match status" value="1"/>
</dbReference>
<dbReference type="SUPFAM" id="SSF53474">
    <property type="entry name" value="alpha/beta-Hydrolases"/>
    <property type="match status" value="1"/>
</dbReference>
<dbReference type="AlphaFoldDB" id="B0STM2"/>
<keyword evidence="2 4" id="KW-0378">Hydrolase</keyword>
<dbReference type="KEGG" id="lbi:LEPBI_II0018"/>
<evidence type="ECO:0000313" key="5">
    <source>
        <dbReference type="Proteomes" id="UP000001847"/>
    </source>
</evidence>
<proteinExistence type="inferred from homology"/>
<dbReference type="GO" id="GO:0016020">
    <property type="term" value="C:membrane"/>
    <property type="evidence" value="ECO:0007669"/>
    <property type="project" value="TreeGrafter"/>
</dbReference>
<dbReference type="PANTHER" id="PTHR43798">
    <property type="entry name" value="MONOACYLGLYCEROL LIPASE"/>
    <property type="match status" value="1"/>
</dbReference>
<dbReference type="Proteomes" id="UP000001847">
    <property type="component" value="Chromosome II"/>
</dbReference>
<dbReference type="EC" id="3.1.1.10" evidence="4"/>
<accession>B0STM2</accession>
<feature type="domain" description="AB hydrolase-1" evidence="3">
    <location>
        <begin position="27"/>
        <end position="268"/>
    </location>
</feature>
<dbReference type="EMBL" id="CP000787">
    <property type="protein sequence ID" value="ABZ99556.1"/>
    <property type="molecule type" value="Genomic_DNA"/>
</dbReference>
<dbReference type="PANTHER" id="PTHR43798:SF14">
    <property type="entry name" value="SERINE HYDROLASE-LIKE PROTEIN DDB_G0286239"/>
    <property type="match status" value="1"/>
</dbReference>
<dbReference type="RefSeq" id="WP_012476495.1">
    <property type="nucleotide sequence ID" value="NC_010843.1"/>
</dbReference>
<reference evidence="4 5" key="1">
    <citation type="journal article" date="2008" name="PLoS ONE">
        <title>Genome sequence of the saprophyte Leptospira biflexa provides insights into the evolution of Leptospira and the pathogenesis of leptospirosis.</title>
        <authorList>
            <person name="Picardeau M."/>
            <person name="Bulach D.M."/>
            <person name="Bouchier C."/>
            <person name="Zuerner R.L."/>
            <person name="Zidane N."/>
            <person name="Wilson P.J."/>
            <person name="Creno S."/>
            <person name="Kuczek E.S."/>
            <person name="Bommezzadri S."/>
            <person name="Davis J.C."/>
            <person name="McGrath A."/>
            <person name="Johnson M.J."/>
            <person name="Boursaux-Eude C."/>
            <person name="Seemann T."/>
            <person name="Rouy Z."/>
            <person name="Coppel R.L."/>
            <person name="Rood J.I."/>
            <person name="Lajus A."/>
            <person name="Davies J.K."/>
            <person name="Medigue C."/>
            <person name="Adler B."/>
        </authorList>
    </citation>
    <scope>NUCLEOTIDE SEQUENCE [LARGE SCALE GENOMIC DNA]</scope>
    <source>
        <strain evidence="5">Patoc 1 / ATCC 23582 / Paris</strain>
    </source>
</reference>
<evidence type="ECO:0000313" key="4">
    <source>
        <dbReference type="EMBL" id="ABZ99556.1"/>
    </source>
</evidence>
<gene>
    <name evidence="4" type="ordered locus">LEPBI_II0018</name>
</gene>
<dbReference type="InterPro" id="IPR000073">
    <property type="entry name" value="AB_hydrolase_1"/>
</dbReference>
<comment type="similarity">
    <text evidence="1">Belongs to the AB hydrolase superfamily.</text>
</comment>